<accession>A0A5K7XKK5</accession>
<dbReference type="EMBL" id="AP021861">
    <property type="protein sequence ID" value="BBO34833.1"/>
    <property type="molecule type" value="Genomic_DNA"/>
</dbReference>
<proteinExistence type="predicted"/>
<reference evidence="3" key="1">
    <citation type="submission" date="2019-10" db="EMBL/GenBank/DDBJ databases">
        <title>Lacipirellula parvula gen. nov., sp. nov., representing a lineage of planctomycetes widespread in freshwater anoxic habitats, and description of the family Lacipirellulaceae.</title>
        <authorList>
            <person name="Dedysh S.N."/>
            <person name="Kulichevskaya I.S."/>
            <person name="Beletsky A.V."/>
            <person name="Rakitin A.L."/>
            <person name="Mardanov A.V."/>
            <person name="Ivanova A.A."/>
            <person name="Saltykova V.X."/>
            <person name="Rijpstra W.I.C."/>
            <person name="Sinninghe Damste J.S."/>
            <person name="Ravin N.V."/>
        </authorList>
    </citation>
    <scope>NUCLEOTIDE SEQUENCE [LARGE SCALE GENOMIC DNA]</scope>
    <source>
        <strain evidence="3">PX69</strain>
    </source>
</reference>
<evidence type="ECO:0000313" key="3">
    <source>
        <dbReference type="Proteomes" id="UP000326837"/>
    </source>
</evidence>
<organism evidence="2 3">
    <name type="scientific">Lacipirellula parvula</name>
    <dbReference type="NCBI Taxonomy" id="2650471"/>
    <lineage>
        <taxon>Bacteria</taxon>
        <taxon>Pseudomonadati</taxon>
        <taxon>Planctomycetota</taxon>
        <taxon>Planctomycetia</taxon>
        <taxon>Pirellulales</taxon>
        <taxon>Lacipirellulaceae</taxon>
        <taxon>Lacipirellula</taxon>
    </lineage>
</organism>
<sequence>MSSKKRKVRASRGGNSHLLSGEPAVVLGGDDGRRRMATDGSAEQSWPSGNSTGGVVAAGVGHYAERCGSATPRGGRSPADDVGSRSKSSHGR</sequence>
<dbReference type="AlphaFoldDB" id="A0A5K7XKK5"/>
<dbReference type="Proteomes" id="UP000326837">
    <property type="component" value="Chromosome"/>
</dbReference>
<feature type="compositionally biased region" description="Basic residues" evidence="1">
    <location>
        <begin position="1"/>
        <end position="10"/>
    </location>
</feature>
<evidence type="ECO:0000313" key="2">
    <source>
        <dbReference type="EMBL" id="BBO34833.1"/>
    </source>
</evidence>
<keyword evidence="3" id="KW-1185">Reference proteome</keyword>
<evidence type="ECO:0000256" key="1">
    <source>
        <dbReference type="SAM" id="MobiDB-lite"/>
    </source>
</evidence>
<dbReference type="KEGG" id="lpav:PLANPX_4445"/>
<protein>
    <submittedName>
        <fullName evidence="2">Uncharacterized protein</fullName>
    </submittedName>
</protein>
<gene>
    <name evidence="2" type="ORF">PLANPX_4445</name>
</gene>
<name>A0A5K7XKK5_9BACT</name>
<feature type="compositionally biased region" description="Polar residues" evidence="1">
    <location>
        <begin position="41"/>
        <end position="50"/>
    </location>
</feature>
<feature type="region of interest" description="Disordered" evidence="1">
    <location>
        <begin position="1"/>
        <end position="92"/>
    </location>
</feature>